<feature type="transmembrane region" description="Helical" evidence="1">
    <location>
        <begin position="198"/>
        <end position="216"/>
    </location>
</feature>
<protein>
    <submittedName>
        <fullName evidence="3">Tripartite tricarboxylate transporter permease</fullName>
    </submittedName>
</protein>
<gene>
    <name evidence="3" type="ORF">EI168_05685</name>
</gene>
<evidence type="ECO:0000313" key="3">
    <source>
        <dbReference type="EMBL" id="MBE0399600.1"/>
    </source>
</evidence>
<keyword evidence="1" id="KW-1133">Transmembrane helix</keyword>
<evidence type="ECO:0000256" key="1">
    <source>
        <dbReference type="SAM" id="Phobius"/>
    </source>
</evidence>
<name>A0ABR9EZG2_9GAMM</name>
<evidence type="ECO:0000259" key="2">
    <source>
        <dbReference type="Pfam" id="PF01970"/>
    </source>
</evidence>
<dbReference type="Pfam" id="PF01970">
    <property type="entry name" value="TctA"/>
    <property type="match status" value="1"/>
</dbReference>
<dbReference type="InterPro" id="IPR002823">
    <property type="entry name" value="DUF112_TM"/>
</dbReference>
<dbReference type="EMBL" id="RRZD01000004">
    <property type="protein sequence ID" value="MBE0399600.1"/>
    <property type="molecule type" value="Genomic_DNA"/>
</dbReference>
<feature type="transmembrane region" description="Helical" evidence="1">
    <location>
        <begin position="20"/>
        <end position="50"/>
    </location>
</feature>
<feature type="transmembrane region" description="Helical" evidence="1">
    <location>
        <begin position="62"/>
        <end position="82"/>
    </location>
</feature>
<comment type="caution">
    <text evidence="3">The sequence shown here is derived from an EMBL/GenBank/DDBJ whole genome shotgun (WGS) entry which is preliminary data.</text>
</comment>
<feature type="transmembrane region" description="Helical" evidence="1">
    <location>
        <begin position="321"/>
        <end position="345"/>
    </location>
</feature>
<evidence type="ECO:0000313" key="4">
    <source>
        <dbReference type="Proteomes" id="UP001645039"/>
    </source>
</evidence>
<organism evidence="3 4">
    <name type="scientific">Halomonas casei</name>
    <dbReference type="NCBI Taxonomy" id="2742613"/>
    <lineage>
        <taxon>Bacteria</taxon>
        <taxon>Pseudomonadati</taxon>
        <taxon>Pseudomonadota</taxon>
        <taxon>Gammaproteobacteria</taxon>
        <taxon>Oceanospirillales</taxon>
        <taxon>Halomonadaceae</taxon>
        <taxon>Halomonas</taxon>
    </lineage>
</organism>
<sequence>MIDTDAFQAAIELLASTPAAWWVVVPGLIIGLFFGSIPGLSISIAMAVFLPATLYMDFLPAILFLTAIFTGGGFGGAIPAIMMNIPGTSSSVATAFDGYPMARKGQHAQALGIGLMASVLGTLVGYLLLLLTVQSVSHWVLKLGPTEMLVIALWGVTLIAVLNDASISKGLAAGALGILISTVGYSDAGQMRGTFGSMYLLDGIPAIPALIGFFAASELFNLVGKNYIVDAQENRVVRFRSILEGMAFAASRPLQVLRGGGMGAVIGAIPGVGASIANLAAYATAKKQSKEPESFGKGHPSGLIAAESANSSSEGGSMITLLALGLPGGAGTAVLLSAFALHNVTGGPRFIRENTDIVYALILGNMAQAALLLVVGLGFIFLAGYIVKISLKFMIPVVMVLSVAGSYTITGNMVGPITVVVTGILGWLMRLYGFPVAATVVGLLVGSMAEGELVRSMQISGGSLGFILERPITLIFLALLLLSILPRIVGSVSKWKKS</sequence>
<keyword evidence="4" id="KW-1185">Reference proteome</keyword>
<dbReference type="PANTHER" id="PTHR35342">
    <property type="entry name" value="TRICARBOXYLIC TRANSPORT PROTEIN"/>
    <property type="match status" value="1"/>
</dbReference>
<accession>A0ABR9EZG2</accession>
<feature type="transmembrane region" description="Helical" evidence="1">
    <location>
        <begin position="357"/>
        <end position="385"/>
    </location>
</feature>
<feature type="domain" description="DUF112" evidence="2">
    <location>
        <begin position="23"/>
        <end position="440"/>
    </location>
</feature>
<dbReference type="RefSeq" id="WP_096281864.1">
    <property type="nucleotide sequence ID" value="NZ_CBCSBM010000012.1"/>
</dbReference>
<feature type="transmembrane region" description="Helical" evidence="1">
    <location>
        <begin position="262"/>
        <end position="285"/>
    </location>
</feature>
<keyword evidence="1" id="KW-0472">Membrane</keyword>
<feature type="transmembrane region" description="Helical" evidence="1">
    <location>
        <begin position="431"/>
        <end position="451"/>
    </location>
</feature>
<proteinExistence type="predicted"/>
<reference evidence="3 4" key="1">
    <citation type="submission" date="2020-07" db="EMBL/GenBank/DDBJ databases">
        <title>Halophilic bacteria isolated from french cheeses.</title>
        <authorList>
            <person name="Kothe C.I."/>
            <person name="Farah-Kraiem B."/>
            <person name="Renault P."/>
            <person name="Dridi B."/>
        </authorList>
    </citation>
    <scope>NUCLEOTIDE SEQUENCE [LARGE SCALE GENOMIC DNA]</scope>
    <source>
        <strain evidence="3 4">FME1</strain>
    </source>
</reference>
<feature type="transmembrane region" description="Helical" evidence="1">
    <location>
        <begin position="167"/>
        <end position="186"/>
    </location>
</feature>
<feature type="transmembrane region" description="Helical" evidence="1">
    <location>
        <begin position="397"/>
        <end position="425"/>
    </location>
</feature>
<feature type="transmembrane region" description="Helical" evidence="1">
    <location>
        <begin position="110"/>
        <end position="131"/>
    </location>
</feature>
<dbReference type="Proteomes" id="UP001645039">
    <property type="component" value="Unassembled WGS sequence"/>
</dbReference>
<feature type="transmembrane region" description="Helical" evidence="1">
    <location>
        <begin position="472"/>
        <end position="489"/>
    </location>
</feature>
<feature type="transmembrane region" description="Helical" evidence="1">
    <location>
        <begin position="143"/>
        <end position="161"/>
    </location>
</feature>
<keyword evidence="1" id="KW-0812">Transmembrane</keyword>
<dbReference type="PANTHER" id="PTHR35342:SF5">
    <property type="entry name" value="TRICARBOXYLIC TRANSPORT PROTEIN"/>
    <property type="match status" value="1"/>
</dbReference>